<proteinExistence type="predicted"/>
<keyword evidence="1" id="KW-0328">Glycosyltransferase</keyword>
<feature type="domain" description="Glycosyltransferase 2-like" evidence="3">
    <location>
        <begin position="7"/>
        <end position="172"/>
    </location>
</feature>
<dbReference type="RefSeq" id="WP_229933324.1">
    <property type="nucleotide sequence ID" value="NZ_CAJHOF010000016.1"/>
</dbReference>
<gene>
    <name evidence="4" type="ORF">LMG7974_01537</name>
</gene>
<dbReference type="CDD" id="cd00761">
    <property type="entry name" value="Glyco_tranf_GTA_type"/>
    <property type="match status" value="1"/>
</dbReference>
<dbReference type="SUPFAM" id="SSF53448">
    <property type="entry name" value="Nucleotide-diphospho-sugar transferases"/>
    <property type="match status" value="1"/>
</dbReference>
<evidence type="ECO:0000313" key="5">
    <source>
        <dbReference type="Proteomes" id="UP000789803"/>
    </source>
</evidence>
<organism evidence="4 5">
    <name type="scientific">Campylobacter majalis</name>
    <dbReference type="NCBI Taxonomy" id="2790656"/>
    <lineage>
        <taxon>Bacteria</taxon>
        <taxon>Pseudomonadati</taxon>
        <taxon>Campylobacterota</taxon>
        <taxon>Epsilonproteobacteria</taxon>
        <taxon>Campylobacterales</taxon>
        <taxon>Campylobacteraceae</taxon>
        <taxon>Campylobacter</taxon>
    </lineage>
</organism>
<dbReference type="PANTHER" id="PTHR22916:SF51">
    <property type="entry name" value="GLYCOSYLTRANSFERASE EPSH-RELATED"/>
    <property type="match status" value="1"/>
</dbReference>
<name>A0ABM8Q9B0_9BACT</name>
<keyword evidence="2" id="KW-0808">Transferase</keyword>
<keyword evidence="5" id="KW-1185">Reference proteome</keyword>
<evidence type="ECO:0000259" key="3">
    <source>
        <dbReference type="Pfam" id="PF00535"/>
    </source>
</evidence>
<dbReference type="PANTHER" id="PTHR22916">
    <property type="entry name" value="GLYCOSYLTRANSFERASE"/>
    <property type="match status" value="1"/>
</dbReference>
<dbReference type="Pfam" id="PF00535">
    <property type="entry name" value="Glycos_transf_2"/>
    <property type="match status" value="1"/>
</dbReference>
<evidence type="ECO:0000313" key="4">
    <source>
        <dbReference type="EMBL" id="CAD7289457.1"/>
    </source>
</evidence>
<evidence type="ECO:0000256" key="1">
    <source>
        <dbReference type="ARBA" id="ARBA00022676"/>
    </source>
</evidence>
<dbReference type="EMBL" id="CAJHOF010000016">
    <property type="protein sequence ID" value="CAD7289457.1"/>
    <property type="molecule type" value="Genomic_DNA"/>
</dbReference>
<dbReference type="Proteomes" id="UP000789803">
    <property type="component" value="Unassembled WGS sequence"/>
</dbReference>
<evidence type="ECO:0000256" key="2">
    <source>
        <dbReference type="ARBA" id="ARBA00022679"/>
    </source>
</evidence>
<dbReference type="InterPro" id="IPR001173">
    <property type="entry name" value="Glyco_trans_2-like"/>
</dbReference>
<comment type="caution">
    <text evidence="4">The sequence shown here is derived from an EMBL/GenBank/DDBJ whole genome shotgun (WGS) entry which is preliminary data.</text>
</comment>
<sequence length="323" mass="38114">MKKYDVSVIVPVYNVEKFIQKCAVSLFEQDHDSIEYIFVNDCTPDNSMQILQDVIDKYPNRKDDVRIINNPENIGSSKTRQVGLKACGGGYLLFMDSDDWTQPDMISSMYQKAKDDDADIVCCDMFLCSNDAQVHKKEPFVYLSDADEFVGVLSGAIWATMPNKLIKHKLFETVEFPNFCFAEDVYIMVQLFYYANKISYTPQAFYYYNRTNTSSLTTKKSHDTLKDLKQMYLVVCEFLKQKNIYEAYIKYHRVRTVNVVLYYFNKDFKKIIKSIDNEITHLVILQNQNLSFFKKVVFLLPFFGFDRLFVFIRDFRRKILRVW</sequence>
<protein>
    <recommendedName>
        <fullName evidence="3">Glycosyltransferase 2-like domain-containing protein</fullName>
    </recommendedName>
</protein>
<reference evidence="4 5" key="1">
    <citation type="submission" date="2020-11" db="EMBL/GenBank/DDBJ databases">
        <authorList>
            <person name="Peeters C."/>
        </authorList>
    </citation>
    <scope>NUCLEOTIDE SEQUENCE [LARGE SCALE GENOMIC DNA]</scope>
    <source>
        <strain evidence="4 5">LMG 7974</strain>
    </source>
</reference>
<dbReference type="Gene3D" id="3.90.550.10">
    <property type="entry name" value="Spore Coat Polysaccharide Biosynthesis Protein SpsA, Chain A"/>
    <property type="match status" value="1"/>
</dbReference>
<accession>A0ABM8Q9B0</accession>
<dbReference type="InterPro" id="IPR029044">
    <property type="entry name" value="Nucleotide-diphossugar_trans"/>
</dbReference>